<dbReference type="AlphaFoldDB" id="A0A6A4S9M3"/>
<accession>A0A6A4S9M3</accession>
<evidence type="ECO:0000313" key="3">
    <source>
        <dbReference type="Proteomes" id="UP000438429"/>
    </source>
</evidence>
<comment type="caution">
    <text evidence="2">The sequence shown here is derived from an EMBL/GenBank/DDBJ whole genome shotgun (WGS) entry which is preliminary data.</text>
</comment>
<gene>
    <name evidence="2" type="ORF">F2P81_020532</name>
</gene>
<sequence length="207" mass="23957">MDMVRVDEQIRFGATCEDRNWIVQFQFGFVTDLFPRFKDASFKISFVNDDWIWFYVPREELPLQSVVNPRIMAFVVQENSFGRVQWGESGTTANRAMSAVNRFRDTVLNGRLEAVSKKRRSVPLLIKVPVTPHTLLHFGLKGHFTRLHFGQRRSGGLLKSRRGPQSEYTNSGSHRRRAEYSPANLETLDNNSIGTSARKRFRNLNCF</sequence>
<evidence type="ECO:0000256" key="1">
    <source>
        <dbReference type="SAM" id="MobiDB-lite"/>
    </source>
</evidence>
<dbReference type="Proteomes" id="UP000438429">
    <property type="component" value="Unassembled WGS sequence"/>
</dbReference>
<evidence type="ECO:0000313" key="2">
    <source>
        <dbReference type="EMBL" id="KAF0027791.1"/>
    </source>
</evidence>
<feature type="region of interest" description="Disordered" evidence="1">
    <location>
        <begin position="155"/>
        <end position="179"/>
    </location>
</feature>
<organism evidence="2 3">
    <name type="scientific">Scophthalmus maximus</name>
    <name type="common">Turbot</name>
    <name type="synonym">Psetta maxima</name>
    <dbReference type="NCBI Taxonomy" id="52904"/>
    <lineage>
        <taxon>Eukaryota</taxon>
        <taxon>Metazoa</taxon>
        <taxon>Chordata</taxon>
        <taxon>Craniata</taxon>
        <taxon>Vertebrata</taxon>
        <taxon>Euteleostomi</taxon>
        <taxon>Actinopterygii</taxon>
        <taxon>Neopterygii</taxon>
        <taxon>Teleostei</taxon>
        <taxon>Neoteleostei</taxon>
        <taxon>Acanthomorphata</taxon>
        <taxon>Carangaria</taxon>
        <taxon>Pleuronectiformes</taxon>
        <taxon>Pleuronectoidei</taxon>
        <taxon>Scophthalmidae</taxon>
        <taxon>Scophthalmus</taxon>
    </lineage>
</organism>
<dbReference type="EMBL" id="VEVO01000018">
    <property type="protein sequence ID" value="KAF0027791.1"/>
    <property type="molecule type" value="Genomic_DNA"/>
</dbReference>
<protein>
    <submittedName>
        <fullName evidence="2">Uncharacterized protein</fullName>
    </submittedName>
</protein>
<name>A0A6A4S9M3_SCOMX</name>
<proteinExistence type="predicted"/>
<reference evidence="2 3" key="1">
    <citation type="submission" date="2019-06" db="EMBL/GenBank/DDBJ databases">
        <title>Draft genomes of female and male turbot (Scophthalmus maximus).</title>
        <authorList>
            <person name="Xu H."/>
            <person name="Xu X.-W."/>
            <person name="Shao C."/>
            <person name="Chen S."/>
        </authorList>
    </citation>
    <scope>NUCLEOTIDE SEQUENCE [LARGE SCALE GENOMIC DNA]</scope>
    <source>
        <strain evidence="2">Ysfricsl-2016a</strain>
        <tissue evidence="2">Blood</tissue>
    </source>
</reference>